<dbReference type="Gene3D" id="3.40.50.720">
    <property type="entry name" value="NAD(P)-binding Rossmann-like Domain"/>
    <property type="match status" value="1"/>
</dbReference>
<comment type="similarity">
    <text evidence="1 4">Belongs to the short-chain dehydrogenases/reductases (SDR) family.</text>
</comment>
<dbReference type="InterPro" id="IPR036291">
    <property type="entry name" value="NAD(P)-bd_dom_sf"/>
</dbReference>
<keyword evidence="2" id="KW-0521">NADP</keyword>
<dbReference type="Proteomes" id="UP001147746">
    <property type="component" value="Unassembled WGS sequence"/>
</dbReference>
<dbReference type="EMBL" id="JAPZBO010000005">
    <property type="protein sequence ID" value="KAJ5316371.1"/>
    <property type="molecule type" value="Genomic_DNA"/>
</dbReference>
<dbReference type="Pfam" id="PF00106">
    <property type="entry name" value="adh_short"/>
    <property type="match status" value="1"/>
</dbReference>
<evidence type="ECO:0000259" key="5">
    <source>
        <dbReference type="SMART" id="SM00822"/>
    </source>
</evidence>
<name>A0A9W9U4Q7_9EURO</name>
<evidence type="ECO:0000256" key="1">
    <source>
        <dbReference type="ARBA" id="ARBA00006484"/>
    </source>
</evidence>
<sequence>MTQTWLVTGASSGLGTAVAEVALRSGHRVLATARDTTKAARENPQIEELGGTWVELDVTRVATAKEVEFAIREAGGVIDVVVNNAGYSLLGSIEDMSEEEIEMQFSTNVYGPVRVLKGVLPFMRKQRSGTIVNVSSIAGMDGGPACAMYAGSKFALEGMSESLARELQPFGIRVLVVEPGLFRTKFLSAFVEPAAGLRKDYIGTPVDNALQAFKSRNGSQEGDPMKAAQRIFEVVTGTGMGAGKEDYFRLMLGPDCHARFQKKTDALQENLDQMKDISHSTSY</sequence>
<evidence type="ECO:0000256" key="2">
    <source>
        <dbReference type="ARBA" id="ARBA00022857"/>
    </source>
</evidence>
<organism evidence="6 7">
    <name type="scientific">Penicillium atrosanguineum</name>
    <dbReference type="NCBI Taxonomy" id="1132637"/>
    <lineage>
        <taxon>Eukaryota</taxon>
        <taxon>Fungi</taxon>
        <taxon>Dikarya</taxon>
        <taxon>Ascomycota</taxon>
        <taxon>Pezizomycotina</taxon>
        <taxon>Eurotiomycetes</taxon>
        <taxon>Eurotiomycetidae</taxon>
        <taxon>Eurotiales</taxon>
        <taxon>Aspergillaceae</taxon>
        <taxon>Penicillium</taxon>
    </lineage>
</organism>
<keyword evidence="3" id="KW-0560">Oxidoreductase</keyword>
<dbReference type="PRINTS" id="PR00080">
    <property type="entry name" value="SDRFAMILY"/>
</dbReference>
<accession>A0A9W9U4Q7</accession>
<gene>
    <name evidence="6" type="ORF">N7476_006678</name>
</gene>
<evidence type="ECO:0000256" key="4">
    <source>
        <dbReference type="RuleBase" id="RU000363"/>
    </source>
</evidence>
<dbReference type="PROSITE" id="PS00061">
    <property type="entry name" value="ADH_SHORT"/>
    <property type="match status" value="1"/>
</dbReference>
<dbReference type="OrthoDB" id="1274115at2759"/>
<dbReference type="GO" id="GO:0016491">
    <property type="term" value="F:oxidoreductase activity"/>
    <property type="evidence" value="ECO:0007669"/>
    <property type="project" value="UniProtKB-KW"/>
</dbReference>
<dbReference type="AlphaFoldDB" id="A0A9W9U4Q7"/>
<dbReference type="SMART" id="SM00822">
    <property type="entry name" value="PKS_KR"/>
    <property type="match status" value="1"/>
</dbReference>
<dbReference type="InterPro" id="IPR051911">
    <property type="entry name" value="SDR_oxidoreductase"/>
</dbReference>
<reference evidence="6" key="2">
    <citation type="journal article" date="2023" name="IMA Fungus">
        <title>Comparative genomic study of the Penicillium genus elucidates a diverse pangenome and 15 lateral gene transfer events.</title>
        <authorList>
            <person name="Petersen C."/>
            <person name="Sorensen T."/>
            <person name="Nielsen M.R."/>
            <person name="Sondergaard T.E."/>
            <person name="Sorensen J.L."/>
            <person name="Fitzpatrick D.A."/>
            <person name="Frisvad J.C."/>
            <person name="Nielsen K.L."/>
        </authorList>
    </citation>
    <scope>NUCLEOTIDE SEQUENCE</scope>
    <source>
        <strain evidence="6">IBT 21472</strain>
    </source>
</reference>
<dbReference type="PRINTS" id="PR00081">
    <property type="entry name" value="GDHRDH"/>
</dbReference>
<dbReference type="InterPro" id="IPR002347">
    <property type="entry name" value="SDR_fam"/>
</dbReference>
<dbReference type="PANTHER" id="PTHR43976">
    <property type="entry name" value="SHORT CHAIN DEHYDROGENASE"/>
    <property type="match status" value="1"/>
</dbReference>
<dbReference type="InterPro" id="IPR057326">
    <property type="entry name" value="KR_dom"/>
</dbReference>
<dbReference type="InterPro" id="IPR020904">
    <property type="entry name" value="Sc_DH/Rdtase_CS"/>
</dbReference>
<evidence type="ECO:0000313" key="6">
    <source>
        <dbReference type="EMBL" id="KAJ5316371.1"/>
    </source>
</evidence>
<protein>
    <submittedName>
        <fullName evidence="6">Short-chain dehydrogenase/reductase SDR</fullName>
    </submittedName>
</protein>
<comment type="caution">
    <text evidence="6">The sequence shown here is derived from an EMBL/GenBank/DDBJ whole genome shotgun (WGS) entry which is preliminary data.</text>
</comment>
<reference evidence="6" key="1">
    <citation type="submission" date="2022-12" db="EMBL/GenBank/DDBJ databases">
        <authorList>
            <person name="Petersen C."/>
        </authorList>
    </citation>
    <scope>NUCLEOTIDE SEQUENCE</scope>
    <source>
        <strain evidence="6">IBT 21472</strain>
    </source>
</reference>
<evidence type="ECO:0000256" key="3">
    <source>
        <dbReference type="ARBA" id="ARBA00023002"/>
    </source>
</evidence>
<evidence type="ECO:0000313" key="7">
    <source>
        <dbReference type="Proteomes" id="UP001147746"/>
    </source>
</evidence>
<dbReference type="CDD" id="cd05374">
    <property type="entry name" value="17beta-HSD-like_SDR_c"/>
    <property type="match status" value="1"/>
</dbReference>
<keyword evidence="7" id="KW-1185">Reference proteome</keyword>
<dbReference type="PANTHER" id="PTHR43976:SF16">
    <property type="entry name" value="SHORT-CHAIN DEHYDROGENASE_REDUCTASE FAMILY PROTEIN"/>
    <property type="match status" value="1"/>
</dbReference>
<proteinExistence type="inferred from homology"/>
<dbReference type="SUPFAM" id="SSF51735">
    <property type="entry name" value="NAD(P)-binding Rossmann-fold domains"/>
    <property type="match status" value="1"/>
</dbReference>
<feature type="domain" description="Ketoreductase" evidence="5">
    <location>
        <begin position="3"/>
        <end position="180"/>
    </location>
</feature>